<evidence type="ECO:0000256" key="1">
    <source>
        <dbReference type="ARBA" id="ARBA00009437"/>
    </source>
</evidence>
<keyword evidence="7" id="KW-1185">Reference proteome</keyword>
<feature type="domain" description="HTH lysR-type" evidence="5">
    <location>
        <begin position="1"/>
        <end position="60"/>
    </location>
</feature>
<evidence type="ECO:0000313" key="7">
    <source>
        <dbReference type="Proteomes" id="UP001206692"/>
    </source>
</evidence>
<protein>
    <submittedName>
        <fullName evidence="6">LysR family transcriptional regulator</fullName>
    </submittedName>
</protein>
<dbReference type="CDD" id="cd05466">
    <property type="entry name" value="PBP2_LTTR_substrate"/>
    <property type="match status" value="1"/>
</dbReference>
<evidence type="ECO:0000256" key="3">
    <source>
        <dbReference type="ARBA" id="ARBA00023125"/>
    </source>
</evidence>
<dbReference type="RefSeq" id="WP_062412648.1">
    <property type="nucleotide sequence ID" value="NZ_JAJCIO010000008.1"/>
</dbReference>
<dbReference type="Pfam" id="PF03466">
    <property type="entry name" value="LysR_substrate"/>
    <property type="match status" value="1"/>
</dbReference>
<dbReference type="SUPFAM" id="SSF53850">
    <property type="entry name" value="Periplasmic binding protein-like II"/>
    <property type="match status" value="1"/>
</dbReference>
<dbReference type="EMBL" id="JANGEW010000010">
    <property type="protein sequence ID" value="MCQ5342612.1"/>
    <property type="molecule type" value="Genomic_DNA"/>
</dbReference>
<dbReference type="InterPro" id="IPR000847">
    <property type="entry name" value="LysR_HTH_N"/>
</dbReference>
<dbReference type="Proteomes" id="UP001206692">
    <property type="component" value="Unassembled WGS sequence"/>
</dbReference>
<gene>
    <name evidence="6" type="ORF">NE675_06140</name>
</gene>
<evidence type="ECO:0000256" key="2">
    <source>
        <dbReference type="ARBA" id="ARBA00023015"/>
    </source>
</evidence>
<dbReference type="PANTHER" id="PTHR30126:SF40">
    <property type="entry name" value="HTH-TYPE TRANSCRIPTIONAL REGULATOR GLTR"/>
    <property type="match status" value="1"/>
</dbReference>
<keyword evidence="2" id="KW-0805">Transcription regulation</keyword>
<dbReference type="Gene3D" id="3.40.190.10">
    <property type="entry name" value="Periplasmic binding protein-like II"/>
    <property type="match status" value="2"/>
</dbReference>
<evidence type="ECO:0000259" key="5">
    <source>
        <dbReference type="PROSITE" id="PS50931"/>
    </source>
</evidence>
<dbReference type="InterPro" id="IPR036388">
    <property type="entry name" value="WH-like_DNA-bd_sf"/>
</dbReference>
<evidence type="ECO:0000256" key="4">
    <source>
        <dbReference type="ARBA" id="ARBA00023163"/>
    </source>
</evidence>
<proteinExistence type="inferred from homology"/>
<comment type="similarity">
    <text evidence="1">Belongs to the LysR transcriptional regulatory family.</text>
</comment>
<evidence type="ECO:0000313" key="6">
    <source>
        <dbReference type="EMBL" id="MCQ5342612.1"/>
    </source>
</evidence>
<sequence length="298" mass="34598">MNITAIRIFLEIVNTHSLSKAAENLYLSQSTVSHHLKAMEAELHSQLIVRHQGQRTIHLTPKGESFLPLAERWLSLFKDTQALQTSQPHSILSLGCTDSLNTYVLPELYQNLLAHEETLDLAIRTQHSQEIYTLLLNHEIDTGFVITPFAYKNVVTRPLFTEPMVLLCKKDTPHPSGAIHPHDLDVKEEMFIDWSPEFQAWHDFWFNTVTSPRIKFNNPSLFHYFLERHYWSILPISMAHALRKEMDLSIYTLTSPPPERTIYQITHKEPLSNHIPLLTTFQKYVDEFQQTTTLFKGL</sequence>
<dbReference type="Pfam" id="PF00126">
    <property type="entry name" value="HTH_1"/>
    <property type="match status" value="1"/>
</dbReference>
<comment type="caution">
    <text evidence="6">The sequence shown here is derived from an EMBL/GenBank/DDBJ whole genome shotgun (WGS) entry which is preliminary data.</text>
</comment>
<keyword evidence="3" id="KW-0238">DNA-binding</keyword>
<accession>A0ABT1SRX3</accession>
<dbReference type="InterPro" id="IPR036390">
    <property type="entry name" value="WH_DNA-bd_sf"/>
</dbReference>
<dbReference type="PANTHER" id="PTHR30126">
    <property type="entry name" value="HTH-TYPE TRANSCRIPTIONAL REGULATOR"/>
    <property type="match status" value="1"/>
</dbReference>
<dbReference type="PROSITE" id="PS50931">
    <property type="entry name" value="HTH_LYSR"/>
    <property type="match status" value="1"/>
</dbReference>
<dbReference type="InterPro" id="IPR005119">
    <property type="entry name" value="LysR_subst-bd"/>
</dbReference>
<organism evidence="6 7">
    <name type="scientific">Megasphaera massiliensis</name>
    <dbReference type="NCBI Taxonomy" id="1232428"/>
    <lineage>
        <taxon>Bacteria</taxon>
        <taxon>Bacillati</taxon>
        <taxon>Bacillota</taxon>
        <taxon>Negativicutes</taxon>
        <taxon>Veillonellales</taxon>
        <taxon>Veillonellaceae</taxon>
        <taxon>Megasphaera</taxon>
    </lineage>
</organism>
<keyword evidence="4" id="KW-0804">Transcription</keyword>
<dbReference type="SUPFAM" id="SSF46785">
    <property type="entry name" value="Winged helix' DNA-binding domain"/>
    <property type="match status" value="1"/>
</dbReference>
<dbReference type="Gene3D" id="1.10.10.10">
    <property type="entry name" value="Winged helix-like DNA-binding domain superfamily/Winged helix DNA-binding domain"/>
    <property type="match status" value="1"/>
</dbReference>
<name>A0ABT1SRX3_9FIRM</name>
<reference evidence="6 7" key="1">
    <citation type="submission" date="2022-06" db="EMBL/GenBank/DDBJ databases">
        <title>Isolation of gut microbiota from human fecal samples.</title>
        <authorList>
            <person name="Pamer E.G."/>
            <person name="Barat B."/>
            <person name="Waligurski E."/>
            <person name="Medina S."/>
            <person name="Paddock L."/>
            <person name="Mostad J."/>
        </authorList>
    </citation>
    <scope>NUCLEOTIDE SEQUENCE [LARGE SCALE GENOMIC DNA]</scope>
    <source>
        <strain evidence="6 7">DFI.1.1</strain>
    </source>
</reference>